<protein>
    <submittedName>
        <fullName evidence="1">Uncharacterized protein</fullName>
    </submittedName>
</protein>
<evidence type="ECO:0000313" key="1">
    <source>
        <dbReference type="EMBL" id="KAH7907026.1"/>
    </source>
</evidence>
<dbReference type="Proteomes" id="UP000790377">
    <property type="component" value="Unassembled WGS sequence"/>
</dbReference>
<reference evidence="1" key="1">
    <citation type="journal article" date="2021" name="New Phytol.">
        <title>Evolutionary innovations through gain and loss of genes in the ectomycorrhizal Boletales.</title>
        <authorList>
            <person name="Wu G."/>
            <person name="Miyauchi S."/>
            <person name="Morin E."/>
            <person name="Kuo A."/>
            <person name="Drula E."/>
            <person name="Varga T."/>
            <person name="Kohler A."/>
            <person name="Feng B."/>
            <person name="Cao Y."/>
            <person name="Lipzen A."/>
            <person name="Daum C."/>
            <person name="Hundley H."/>
            <person name="Pangilinan J."/>
            <person name="Johnson J."/>
            <person name="Barry K."/>
            <person name="LaButti K."/>
            <person name="Ng V."/>
            <person name="Ahrendt S."/>
            <person name="Min B."/>
            <person name="Choi I.G."/>
            <person name="Park H."/>
            <person name="Plett J.M."/>
            <person name="Magnuson J."/>
            <person name="Spatafora J.W."/>
            <person name="Nagy L.G."/>
            <person name="Henrissat B."/>
            <person name="Grigoriev I.V."/>
            <person name="Yang Z.L."/>
            <person name="Xu J."/>
            <person name="Martin F.M."/>
        </authorList>
    </citation>
    <scope>NUCLEOTIDE SEQUENCE</scope>
    <source>
        <strain evidence="1">ATCC 28755</strain>
    </source>
</reference>
<accession>A0ACB8A0W2</accession>
<organism evidence="1 2">
    <name type="scientific">Hygrophoropsis aurantiaca</name>
    <dbReference type="NCBI Taxonomy" id="72124"/>
    <lineage>
        <taxon>Eukaryota</taxon>
        <taxon>Fungi</taxon>
        <taxon>Dikarya</taxon>
        <taxon>Basidiomycota</taxon>
        <taxon>Agaricomycotina</taxon>
        <taxon>Agaricomycetes</taxon>
        <taxon>Agaricomycetidae</taxon>
        <taxon>Boletales</taxon>
        <taxon>Coniophorineae</taxon>
        <taxon>Hygrophoropsidaceae</taxon>
        <taxon>Hygrophoropsis</taxon>
    </lineage>
</organism>
<proteinExistence type="predicted"/>
<dbReference type="EMBL" id="MU267947">
    <property type="protein sequence ID" value="KAH7907026.1"/>
    <property type="molecule type" value="Genomic_DNA"/>
</dbReference>
<gene>
    <name evidence="1" type="ORF">BJ138DRAFT_1117052</name>
</gene>
<sequence>MRTPSLALSILSLSIFASASTETNRITTNTNNRTLATSGKTDTAIRNTTLVTNTTGDNCVGSAQPCQRSRDCCESYECAYITDEKRAICAVILPH</sequence>
<evidence type="ECO:0000313" key="2">
    <source>
        <dbReference type="Proteomes" id="UP000790377"/>
    </source>
</evidence>
<comment type="caution">
    <text evidence="1">The sequence shown here is derived from an EMBL/GenBank/DDBJ whole genome shotgun (WGS) entry which is preliminary data.</text>
</comment>
<name>A0ACB8A0W2_9AGAM</name>
<keyword evidence="2" id="KW-1185">Reference proteome</keyword>